<name>U9TNN0_RHIID</name>
<accession>U9TNN0</accession>
<reference evidence="1" key="1">
    <citation type="submission" date="2013-07" db="EMBL/GenBank/DDBJ databases">
        <title>The genome of an arbuscular mycorrhizal fungus provides insights into the evolution of the oldest plant symbiosis.</title>
        <authorList>
            <consortium name="DOE Joint Genome Institute"/>
            <person name="Tisserant E."/>
            <person name="Malbreil M."/>
            <person name="Kuo A."/>
            <person name="Kohler A."/>
            <person name="Symeonidi A."/>
            <person name="Balestrini R."/>
            <person name="Charron P."/>
            <person name="Duensing N."/>
            <person name="Frei-dit-Frey N."/>
            <person name="Gianinazzi-Pearson V."/>
            <person name="Gilbert B."/>
            <person name="Handa Y."/>
            <person name="Hijri M."/>
            <person name="Kaul R."/>
            <person name="Kawaguchi M."/>
            <person name="Krajinski F."/>
            <person name="Lammers P."/>
            <person name="Lapierre D."/>
            <person name="Masclaux F.G."/>
            <person name="Murat C."/>
            <person name="Morin E."/>
            <person name="Ndikumana S."/>
            <person name="Pagni M."/>
            <person name="Petitpierre D."/>
            <person name="Requena N."/>
            <person name="Rosikiewicz P."/>
            <person name="Riley R."/>
            <person name="Saito K."/>
            <person name="San Clemente H."/>
            <person name="Shapiro H."/>
            <person name="van Tuinen D."/>
            <person name="Becard G."/>
            <person name="Bonfante P."/>
            <person name="Paszkowski U."/>
            <person name="Shachar-Hill Y."/>
            <person name="Young J.P."/>
            <person name="Sanders I.R."/>
            <person name="Henrissat B."/>
            <person name="Rensing S.A."/>
            <person name="Grigoriev I.V."/>
            <person name="Corradi N."/>
            <person name="Roux C."/>
            <person name="Martin F."/>
        </authorList>
    </citation>
    <scope>NUCLEOTIDE SEQUENCE</scope>
    <source>
        <strain evidence="1">DAOM 197198</strain>
    </source>
</reference>
<organism evidence="1">
    <name type="scientific">Rhizophagus irregularis (strain DAOM 181602 / DAOM 197198 / MUCL 43194)</name>
    <name type="common">Arbuscular mycorrhizal fungus</name>
    <name type="synonym">Glomus intraradices</name>
    <dbReference type="NCBI Taxonomy" id="747089"/>
    <lineage>
        <taxon>Eukaryota</taxon>
        <taxon>Fungi</taxon>
        <taxon>Fungi incertae sedis</taxon>
        <taxon>Mucoromycota</taxon>
        <taxon>Glomeromycotina</taxon>
        <taxon>Glomeromycetes</taxon>
        <taxon>Glomerales</taxon>
        <taxon>Glomeraceae</taxon>
        <taxon>Rhizophagus</taxon>
    </lineage>
</organism>
<protein>
    <submittedName>
        <fullName evidence="1">Uncharacterized protein</fullName>
    </submittedName>
</protein>
<dbReference type="AlphaFoldDB" id="U9TNN0"/>
<evidence type="ECO:0000313" key="1">
    <source>
        <dbReference type="EMBL" id="ESA09750.1"/>
    </source>
</evidence>
<dbReference type="HOGENOM" id="CLU_2961976_0_0_1"/>
<gene>
    <name evidence="1" type="ORF">GLOINDRAFT_30186</name>
</gene>
<proteinExistence type="predicted"/>
<sequence>MSFDKMDNSGKGSAKYPFDEMSIRQNVLLSKLPYSEMASIQIHVYRFNELNHNSLMNRT</sequence>
<dbReference type="EMBL" id="KI287765">
    <property type="protein sequence ID" value="ESA09750.1"/>
    <property type="molecule type" value="Genomic_DNA"/>
</dbReference>